<feature type="compositionally biased region" description="Polar residues" evidence="1">
    <location>
        <begin position="264"/>
        <end position="275"/>
    </location>
</feature>
<name>A0A372NU82_9SPHI</name>
<dbReference type="EMBL" id="QWDC01000002">
    <property type="protein sequence ID" value="RFZ92833.1"/>
    <property type="molecule type" value="Genomic_DNA"/>
</dbReference>
<sequence>MNQSSYQYNADTLKNLGFGEEIAKELHTKMDQNLTEFTLKHHQEFGKDKMESVLHFSKGDQQDKDITFFNRFESTLKKEGLEDLTQTFFIGAKHNYTLKERYNIMDGRSVYREQPKMEPTEENGVTKMKPTGETYYAWRGLNFKEADKYGNFNPKIIFWDHEKELQKYPIKNILEKYDRARIMRPLEKGNRVSVTLVRDGQETQAQVVANPRMMRLDFYDDKGQSLVVRKVDKQAVSQSQEKEMTPQEVQKAAIAKAAEQAQANTPVQNQASGARQNEAEQKQEQGQRRRQGVHV</sequence>
<evidence type="ECO:0000313" key="3">
    <source>
        <dbReference type="Proteomes" id="UP000264217"/>
    </source>
</evidence>
<evidence type="ECO:0000313" key="2">
    <source>
        <dbReference type="EMBL" id="RFZ92833.1"/>
    </source>
</evidence>
<organism evidence="2 3">
    <name type="scientific">Mucilaginibacter conchicola</name>
    <dbReference type="NCBI Taxonomy" id="2303333"/>
    <lineage>
        <taxon>Bacteria</taxon>
        <taxon>Pseudomonadati</taxon>
        <taxon>Bacteroidota</taxon>
        <taxon>Sphingobacteriia</taxon>
        <taxon>Sphingobacteriales</taxon>
        <taxon>Sphingobacteriaceae</taxon>
        <taxon>Mucilaginibacter</taxon>
    </lineage>
</organism>
<protein>
    <recommendedName>
        <fullName evidence="4">DUF3945 domain-containing protein</fullName>
    </recommendedName>
</protein>
<evidence type="ECO:0000256" key="1">
    <source>
        <dbReference type="SAM" id="MobiDB-lite"/>
    </source>
</evidence>
<proteinExistence type="predicted"/>
<gene>
    <name evidence="2" type="ORF">D0C36_15685</name>
</gene>
<evidence type="ECO:0008006" key="4">
    <source>
        <dbReference type="Google" id="ProtNLM"/>
    </source>
</evidence>
<dbReference type="Proteomes" id="UP000264217">
    <property type="component" value="Unassembled WGS sequence"/>
</dbReference>
<feature type="compositionally biased region" description="Basic and acidic residues" evidence="1">
    <location>
        <begin position="277"/>
        <end position="287"/>
    </location>
</feature>
<keyword evidence="3" id="KW-1185">Reference proteome</keyword>
<comment type="caution">
    <text evidence="2">The sequence shown here is derived from an EMBL/GenBank/DDBJ whole genome shotgun (WGS) entry which is preliminary data.</text>
</comment>
<feature type="region of interest" description="Disordered" evidence="1">
    <location>
        <begin position="236"/>
        <end position="295"/>
    </location>
</feature>
<reference evidence="2 3" key="1">
    <citation type="submission" date="2018-08" db="EMBL/GenBank/DDBJ databases">
        <title>Mucilaginibacter sp. MYSH2.</title>
        <authorList>
            <person name="Seo T."/>
        </authorList>
    </citation>
    <scope>NUCLEOTIDE SEQUENCE [LARGE SCALE GENOMIC DNA]</scope>
    <source>
        <strain evidence="2 3">MYSH2</strain>
    </source>
</reference>
<accession>A0A372NU82</accession>
<dbReference type="AlphaFoldDB" id="A0A372NU82"/>
<feature type="compositionally biased region" description="Low complexity" evidence="1">
    <location>
        <begin position="247"/>
        <end position="263"/>
    </location>
</feature>